<dbReference type="SUPFAM" id="SSF53474">
    <property type="entry name" value="alpha/beta-Hydrolases"/>
    <property type="match status" value="1"/>
</dbReference>
<feature type="region of interest" description="Disordered" evidence="1">
    <location>
        <begin position="200"/>
        <end position="230"/>
    </location>
</feature>
<dbReference type="InterPro" id="IPR000073">
    <property type="entry name" value="AB_hydrolase_1"/>
</dbReference>
<dbReference type="Proteomes" id="UP000774570">
    <property type="component" value="Unassembled WGS sequence"/>
</dbReference>
<organism evidence="3 4">
    <name type="scientific">Actinomadura parmotrematis</name>
    <dbReference type="NCBI Taxonomy" id="2864039"/>
    <lineage>
        <taxon>Bacteria</taxon>
        <taxon>Bacillati</taxon>
        <taxon>Actinomycetota</taxon>
        <taxon>Actinomycetes</taxon>
        <taxon>Streptosporangiales</taxon>
        <taxon>Thermomonosporaceae</taxon>
        <taxon>Actinomadura</taxon>
    </lineage>
</organism>
<gene>
    <name evidence="3" type="ORF">K1Y72_08105</name>
</gene>
<comment type="caution">
    <text evidence="3">The sequence shown here is derived from an EMBL/GenBank/DDBJ whole genome shotgun (WGS) entry which is preliminary data.</text>
</comment>
<evidence type="ECO:0000313" key="4">
    <source>
        <dbReference type="Proteomes" id="UP000774570"/>
    </source>
</evidence>
<dbReference type="InterPro" id="IPR029058">
    <property type="entry name" value="AB_hydrolase_fold"/>
</dbReference>
<dbReference type="PANTHER" id="PTHR43433">
    <property type="entry name" value="HYDROLASE, ALPHA/BETA FOLD FAMILY PROTEIN"/>
    <property type="match status" value="1"/>
</dbReference>
<feature type="domain" description="AB hydrolase-1" evidence="2">
    <location>
        <begin position="42"/>
        <end position="279"/>
    </location>
</feature>
<dbReference type="RefSeq" id="WP_220164779.1">
    <property type="nucleotide sequence ID" value="NZ_JAIBOA010000004.1"/>
</dbReference>
<proteinExistence type="predicted"/>
<dbReference type="Pfam" id="PF00561">
    <property type="entry name" value="Abhydrolase_1"/>
    <property type="match status" value="1"/>
</dbReference>
<evidence type="ECO:0000256" key="1">
    <source>
        <dbReference type="SAM" id="MobiDB-lite"/>
    </source>
</evidence>
<keyword evidence="3" id="KW-0378">Hydrolase</keyword>
<name>A0ABS7FQ14_9ACTN</name>
<accession>A0ABS7FQ14</accession>
<dbReference type="PANTHER" id="PTHR43433:SF5">
    <property type="entry name" value="AB HYDROLASE-1 DOMAIN-CONTAINING PROTEIN"/>
    <property type="match status" value="1"/>
</dbReference>
<dbReference type="InterPro" id="IPR050471">
    <property type="entry name" value="AB_hydrolase"/>
</dbReference>
<evidence type="ECO:0000313" key="3">
    <source>
        <dbReference type="EMBL" id="MBW8482320.1"/>
    </source>
</evidence>
<dbReference type="PRINTS" id="PR00111">
    <property type="entry name" value="ABHYDROLASE"/>
</dbReference>
<dbReference type="Gene3D" id="3.40.50.1820">
    <property type="entry name" value="alpha/beta hydrolase"/>
    <property type="match status" value="1"/>
</dbReference>
<dbReference type="EMBL" id="JAIBOA010000004">
    <property type="protein sequence ID" value="MBW8482320.1"/>
    <property type="molecule type" value="Genomic_DNA"/>
</dbReference>
<protein>
    <submittedName>
        <fullName evidence="3">Alpha/beta fold hydrolase</fullName>
    </submittedName>
</protein>
<sequence>MPPPPTQYTRNGDTSLAYEVFGDPAAGAPLLMIMGLDFQMVWWPDGFCELLAAAGFAVVRFDNRDTGLSTHFDSPRTESPWKALAGGTKPAYTAADMLADALAVMDAVGWTSAHVMGASMGGAIAQGLALLHPERVRSLVSVMALPVTAGTLRTLGYIRFGFFRNFRGTGSAATPEEHVETLVTIHRALASPEFPFPEERSRAQAAISHARAPRDPRTTQRQLAAGRGQKYPPLSNVAVPTLVINGADDPIVKARGGRDTARRIPGAEYVEYPAMGHDLPEELWDDMVARVRALADRAG</sequence>
<reference evidence="3 4" key="1">
    <citation type="submission" date="2021-07" db="EMBL/GenBank/DDBJ databases">
        <title>Actinomadura sp. PM05-2 isolated from lichen.</title>
        <authorList>
            <person name="Somphong A."/>
            <person name="Phongsopitanun W."/>
            <person name="Tanasupawat S."/>
            <person name="Peongsungnone V."/>
        </authorList>
    </citation>
    <scope>NUCLEOTIDE SEQUENCE [LARGE SCALE GENOMIC DNA]</scope>
    <source>
        <strain evidence="3 4">PM05-2</strain>
    </source>
</reference>
<keyword evidence="4" id="KW-1185">Reference proteome</keyword>
<evidence type="ECO:0000259" key="2">
    <source>
        <dbReference type="Pfam" id="PF00561"/>
    </source>
</evidence>
<dbReference type="GO" id="GO:0016787">
    <property type="term" value="F:hydrolase activity"/>
    <property type="evidence" value="ECO:0007669"/>
    <property type="project" value="UniProtKB-KW"/>
</dbReference>